<sequence>MPGLFPAWGCKLSVSPTPGGTAPFNVKRVGTSTVVLRMPGVAKLLRGRDVAGLWLLAPLTTWILKFFSGNPVSARALQSSL</sequence>
<accession>A0A8J8WCB0</accession>
<reference evidence="1" key="1">
    <citation type="submission" date="2020-07" db="EMBL/GenBank/DDBJ databases">
        <title>The High-quality genome of the commercially important snow crab, Chionoecetes opilio.</title>
        <authorList>
            <person name="Jeong J.-H."/>
            <person name="Ryu S."/>
        </authorList>
    </citation>
    <scope>NUCLEOTIDE SEQUENCE</scope>
    <source>
        <strain evidence="1">MADBK_172401_WGS</strain>
        <tissue evidence="1">Digestive gland</tissue>
    </source>
</reference>
<evidence type="ECO:0000313" key="1">
    <source>
        <dbReference type="EMBL" id="KAG0693404.1"/>
    </source>
</evidence>
<keyword evidence="2" id="KW-1185">Reference proteome</keyword>
<dbReference type="AlphaFoldDB" id="A0A8J8WCB0"/>
<name>A0A8J8WCB0_CHIOP</name>
<evidence type="ECO:0000313" key="2">
    <source>
        <dbReference type="Proteomes" id="UP000770661"/>
    </source>
</evidence>
<dbReference type="Proteomes" id="UP000770661">
    <property type="component" value="Unassembled WGS sequence"/>
</dbReference>
<comment type="caution">
    <text evidence="1">The sequence shown here is derived from an EMBL/GenBank/DDBJ whole genome shotgun (WGS) entry which is preliminary data.</text>
</comment>
<protein>
    <submittedName>
        <fullName evidence="1">Uncharacterized protein</fullName>
    </submittedName>
</protein>
<dbReference type="EMBL" id="JACEEZ010026315">
    <property type="protein sequence ID" value="KAG0693404.1"/>
    <property type="molecule type" value="Genomic_DNA"/>
</dbReference>
<organism evidence="1 2">
    <name type="scientific">Chionoecetes opilio</name>
    <name type="common">Atlantic snow crab</name>
    <name type="synonym">Cancer opilio</name>
    <dbReference type="NCBI Taxonomy" id="41210"/>
    <lineage>
        <taxon>Eukaryota</taxon>
        <taxon>Metazoa</taxon>
        <taxon>Ecdysozoa</taxon>
        <taxon>Arthropoda</taxon>
        <taxon>Crustacea</taxon>
        <taxon>Multicrustacea</taxon>
        <taxon>Malacostraca</taxon>
        <taxon>Eumalacostraca</taxon>
        <taxon>Eucarida</taxon>
        <taxon>Decapoda</taxon>
        <taxon>Pleocyemata</taxon>
        <taxon>Brachyura</taxon>
        <taxon>Eubrachyura</taxon>
        <taxon>Majoidea</taxon>
        <taxon>Majidae</taxon>
        <taxon>Chionoecetes</taxon>
    </lineage>
</organism>
<gene>
    <name evidence="1" type="ORF">GWK47_027533</name>
</gene>
<proteinExistence type="predicted"/>